<dbReference type="Proteomes" id="UP000377224">
    <property type="component" value="Unassembled WGS sequence"/>
</dbReference>
<name>A0A5E7KIS3_PSEFL</name>
<protein>
    <submittedName>
        <fullName evidence="1">Uncharacterized protein</fullName>
    </submittedName>
</protein>
<evidence type="ECO:0000313" key="2">
    <source>
        <dbReference type="Proteomes" id="UP000377224"/>
    </source>
</evidence>
<reference evidence="1 2" key="1">
    <citation type="submission" date="2019-09" db="EMBL/GenBank/DDBJ databases">
        <authorList>
            <person name="Chandra G."/>
            <person name="Truman W A."/>
        </authorList>
    </citation>
    <scope>NUCLEOTIDE SEQUENCE [LARGE SCALE GENOMIC DNA]</scope>
    <source>
        <strain evidence="1">PS896</strain>
    </source>
</reference>
<proteinExistence type="predicted"/>
<evidence type="ECO:0000313" key="1">
    <source>
        <dbReference type="EMBL" id="VVO99307.1"/>
    </source>
</evidence>
<dbReference type="AlphaFoldDB" id="A0A5E7KIS3"/>
<sequence>MVDELEQFQQDLLESVRQMNAGEAARVTQMPLSAAEEQSVEASSTLGLGNQVAIDSAGSVS</sequence>
<gene>
    <name evidence="1" type="ORF">PS896_02738</name>
</gene>
<dbReference type="EMBL" id="CABVIN010000003">
    <property type="protein sequence ID" value="VVO99307.1"/>
    <property type="molecule type" value="Genomic_DNA"/>
</dbReference>
<accession>A0A5E7KIS3</accession>
<organism evidence="1 2">
    <name type="scientific">Pseudomonas fluorescens</name>
    <dbReference type="NCBI Taxonomy" id="294"/>
    <lineage>
        <taxon>Bacteria</taxon>
        <taxon>Pseudomonadati</taxon>
        <taxon>Pseudomonadota</taxon>
        <taxon>Gammaproteobacteria</taxon>
        <taxon>Pseudomonadales</taxon>
        <taxon>Pseudomonadaceae</taxon>
        <taxon>Pseudomonas</taxon>
    </lineage>
</organism>